<proteinExistence type="inferred from homology"/>
<dbReference type="HAMAP" id="MF_00238">
    <property type="entry name" value="Cytidyl_kinase_type1"/>
    <property type="match status" value="1"/>
</dbReference>
<feature type="domain" description="Cytidylate kinase" evidence="10">
    <location>
        <begin position="7"/>
        <end position="216"/>
    </location>
</feature>
<comment type="similarity">
    <text evidence="1 8">Belongs to the cytidylate kinase family. Type 1 subfamily.</text>
</comment>
<keyword evidence="3 8" id="KW-0547">Nucleotide-binding</keyword>
<dbReference type="Gene3D" id="3.40.50.300">
    <property type="entry name" value="P-loop containing nucleotide triphosphate hydrolases"/>
    <property type="match status" value="1"/>
</dbReference>
<dbReference type="GO" id="GO:0006220">
    <property type="term" value="P:pyrimidine nucleotide metabolic process"/>
    <property type="evidence" value="ECO:0007669"/>
    <property type="project" value="UniProtKB-UniRule"/>
</dbReference>
<keyword evidence="12" id="KW-1185">Reference proteome</keyword>
<evidence type="ECO:0000256" key="3">
    <source>
        <dbReference type="ARBA" id="ARBA00022741"/>
    </source>
</evidence>
<evidence type="ECO:0000256" key="4">
    <source>
        <dbReference type="ARBA" id="ARBA00022777"/>
    </source>
</evidence>
<feature type="binding site" evidence="8">
    <location>
        <begin position="11"/>
        <end position="19"/>
    </location>
    <ligand>
        <name>ATP</name>
        <dbReference type="ChEBI" id="CHEBI:30616"/>
    </ligand>
</feature>
<dbReference type="InterPro" id="IPR011994">
    <property type="entry name" value="Cytidylate_kinase_dom"/>
</dbReference>
<protein>
    <recommendedName>
        <fullName evidence="8">Cytidylate kinase</fullName>
        <shortName evidence="8">CK</shortName>
        <ecNumber evidence="8">2.7.4.25</ecNumber>
    </recommendedName>
    <alternativeName>
        <fullName evidence="8">Cytidine monophosphate kinase</fullName>
        <shortName evidence="8">CMP kinase</shortName>
    </alternativeName>
</protein>
<dbReference type="RefSeq" id="WP_185676078.1">
    <property type="nucleotide sequence ID" value="NZ_JACHVB010000035.1"/>
</dbReference>
<evidence type="ECO:0000256" key="1">
    <source>
        <dbReference type="ARBA" id="ARBA00009427"/>
    </source>
</evidence>
<evidence type="ECO:0000256" key="6">
    <source>
        <dbReference type="ARBA" id="ARBA00047615"/>
    </source>
</evidence>
<name>A0A842HEU0_9BACT</name>
<evidence type="ECO:0000256" key="2">
    <source>
        <dbReference type="ARBA" id="ARBA00022679"/>
    </source>
</evidence>
<evidence type="ECO:0000313" key="11">
    <source>
        <dbReference type="EMBL" id="MBC2595115.1"/>
    </source>
</evidence>
<dbReference type="CDD" id="cd02020">
    <property type="entry name" value="CMPK"/>
    <property type="match status" value="1"/>
</dbReference>
<comment type="subcellular location">
    <subcellularLocation>
        <location evidence="8">Cytoplasm</location>
    </subcellularLocation>
</comment>
<evidence type="ECO:0000313" key="12">
    <source>
        <dbReference type="Proteomes" id="UP000546464"/>
    </source>
</evidence>
<evidence type="ECO:0000256" key="9">
    <source>
        <dbReference type="SAM" id="MobiDB-lite"/>
    </source>
</evidence>
<dbReference type="NCBIfam" id="TIGR00017">
    <property type="entry name" value="cmk"/>
    <property type="match status" value="1"/>
</dbReference>
<dbReference type="EMBL" id="JACHVB010000035">
    <property type="protein sequence ID" value="MBC2595115.1"/>
    <property type="molecule type" value="Genomic_DNA"/>
</dbReference>
<evidence type="ECO:0000256" key="8">
    <source>
        <dbReference type="HAMAP-Rule" id="MF_00238"/>
    </source>
</evidence>
<feature type="compositionally biased region" description="Basic and acidic residues" evidence="9">
    <location>
        <begin position="163"/>
        <end position="183"/>
    </location>
</feature>
<feature type="region of interest" description="Disordered" evidence="9">
    <location>
        <begin position="163"/>
        <end position="194"/>
    </location>
</feature>
<keyword evidence="2 8" id="KW-0808">Transferase</keyword>
<dbReference type="GO" id="GO:0005524">
    <property type="term" value="F:ATP binding"/>
    <property type="evidence" value="ECO:0007669"/>
    <property type="project" value="UniProtKB-UniRule"/>
</dbReference>
<dbReference type="GO" id="GO:0005737">
    <property type="term" value="C:cytoplasm"/>
    <property type="evidence" value="ECO:0007669"/>
    <property type="project" value="UniProtKB-SubCell"/>
</dbReference>
<comment type="catalytic activity">
    <reaction evidence="6 8">
        <text>dCMP + ATP = dCDP + ADP</text>
        <dbReference type="Rhea" id="RHEA:25094"/>
        <dbReference type="ChEBI" id="CHEBI:30616"/>
        <dbReference type="ChEBI" id="CHEBI:57566"/>
        <dbReference type="ChEBI" id="CHEBI:58593"/>
        <dbReference type="ChEBI" id="CHEBI:456216"/>
        <dbReference type="EC" id="2.7.4.25"/>
    </reaction>
</comment>
<dbReference type="SUPFAM" id="SSF52540">
    <property type="entry name" value="P-loop containing nucleoside triphosphate hydrolases"/>
    <property type="match status" value="1"/>
</dbReference>
<dbReference type="Pfam" id="PF02224">
    <property type="entry name" value="Cytidylate_kin"/>
    <property type="match status" value="1"/>
</dbReference>
<dbReference type="InterPro" id="IPR027417">
    <property type="entry name" value="P-loop_NTPase"/>
</dbReference>
<keyword evidence="8" id="KW-0963">Cytoplasm</keyword>
<sequence>MTQTPVIAVDGGAASGKSSTSRRLAARFNLMHVDTGSHYRAVTFALVQAGVSPGDAAAIQSHLKGLKLGEQIDGQSARICIDGQVPREEDIRSEAVNAAVSPFAAVPEVRQFLYQYQRSQAAVAARAGFNGLIMEGRDIGSVIFPDAPLRFFLEADEATRAARRAREGQTDSIAERDRIDSSRKTAPLRCPEGAQRVDTSHLTLDEVVDLLAEAIEQTTGLSPVVA</sequence>
<comment type="catalytic activity">
    <reaction evidence="7 8">
        <text>CMP + ATP = CDP + ADP</text>
        <dbReference type="Rhea" id="RHEA:11600"/>
        <dbReference type="ChEBI" id="CHEBI:30616"/>
        <dbReference type="ChEBI" id="CHEBI:58069"/>
        <dbReference type="ChEBI" id="CHEBI:60377"/>
        <dbReference type="ChEBI" id="CHEBI:456216"/>
        <dbReference type="EC" id="2.7.4.25"/>
    </reaction>
</comment>
<evidence type="ECO:0000259" key="10">
    <source>
        <dbReference type="Pfam" id="PF02224"/>
    </source>
</evidence>
<dbReference type="InterPro" id="IPR003136">
    <property type="entry name" value="Cytidylate_kin"/>
</dbReference>
<reference evidence="11 12" key="1">
    <citation type="submission" date="2020-07" db="EMBL/GenBank/DDBJ databases">
        <authorList>
            <person name="Feng X."/>
        </authorList>
    </citation>
    <scope>NUCLEOTIDE SEQUENCE [LARGE SCALE GENOMIC DNA]</scope>
    <source>
        <strain evidence="11 12">JCM31066</strain>
    </source>
</reference>
<gene>
    <name evidence="8 11" type="primary">cmk</name>
    <name evidence="11" type="ORF">H5P28_12680</name>
</gene>
<dbReference type="Proteomes" id="UP000546464">
    <property type="component" value="Unassembled WGS sequence"/>
</dbReference>
<evidence type="ECO:0000256" key="7">
    <source>
        <dbReference type="ARBA" id="ARBA00048478"/>
    </source>
</evidence>
<dbReference type="AlphaFoldDB" id="A0A842HEU0"/>
<evidence type="ECO:0000256" key="5">
    <source>
        <dbReference type="ARBA" id="ARBA00022840"/>
    </source>
</evidence>
<organism evidence="11 12">
    <name type="scientific">Ruficoccus amylovorans</name>
    <dbReference type="NCBI Taxonomy" id="1804625"/>
    <lineage>
        <taxon>Bacteria</taxon>
        <taxon>Pseudomonadati</taxon>
        <taxon>Verrucomicrobiota</taxon>
        <taxon>Opitutia</taxon>
        <taxon>Puniceicoccales</taxon>
        <taxon>Cerasicoccaceae</taxon>
        <taxon>Ruficoccus</taxon>
    </lineage>
</organism>
<comment type="caution">
    <text evidence="11">The sequence shown here is derived from an EMBL/GenBank/DDBJ whole genome shotgun (WGS) entry which is preliminary data.</text>
</comment>
<keyword evidence="4 8" id="KW-0418">Kinase</keyword>
<dbReference type="EC" id="2.7.4.25" evidence="8"/>
<keyword evidence="5 8" id="KW-0067">ATP-binding</keyword>
<accession>A0A842HEU0</accession>
<dbReference type="GO" id="GO:0036431">
    <property type="term" value="F:dCMP kinase activity"/>
    <property type="evidence" value="ECO:0007669"/>
    <property type="project" value="InterPro"/>
</dbReference>